<feature type="region of interest" description="Disordered" evidence="1">
    <location>
        <begin position="106"/>
        <end position="144"/>
    </location>
</feature>
<dbReference type="GO" id="GO:0005829">
    <property type="term" value="C:cytosol"/>
    <property type="evidence" value="ECO:0007669"/>
    <property type="project" value="TreeGrafter"/>
</dbReference>
<organism evidence="3 4">
    <name type="scientific">Mycobacteroides abscessus subsp. bolletii 50594</name>
    <dbReference type="NCBI Taxonomy" id="1303024"/>
    <lineage>
        <taxon>Bacteria</taxon>
        <taxon>Bacillati</taxon>
        <taxon>Actinomycetota</taxon>
        <taxon>Actinomycetes</taxon>
        <taxon>Mycobacteriales</taxon>
        <taxon>Mycobacteriaceae</taxon>
        <taxon>Mycobacteroides</taxon>
        <taxon>Mycobacteroides abscessus</taxon>
    </lineage>
</organism>
<dbReference type="GO" id="GO:0009898">
    <property type="term" value="C:cytoplasmic side of plasma membrane"/>
    <property type="evidence" value="ECO:0007669"/>
    <property type="project" value="TreeGrafter"/>
</dbReference>
<dbReference type="Pfam" id="PF01656">
    <property type="entry name" value="CbiA"/>
    <property type="match status" value="1"/>
</dbReference>
<dbReference type="EMBL" id="CP004374">
    <property type="protein sequence ID" value="AGM26665.1"/>
    <property type="molecule type" value="Genomic_DNA"/>
</dbReference>
<evidence type="ECO:0000256" key="1">
    <source>
        <dbReference type="SAM" id="MobiDB-lite"/>
    </source>
</evidence>
<name>A0AB33A4E3_9MYCO</name>
<dbReference type="PANTHER" id="PTHR43384:SF14">
    <property type="entry name" value="ESX-1 SECRETION-ASSOCIATED PROTEIN ESPI"/>
    <property type="match status" value="1"/>
</dbReference>
<dbReference type="InterPro" id="IPR002586">
    <property type="entry name" value="CobQ/CobB/MinD/ParA_Nub-bd_dom"/>
</dbReference>
<accession>A0AB33A4E3</accession>
<evidence type="ECO:0000259" key="2">
    <source>
        <dbReference type="Pfam" id="PF01656"/>
    </source>
</evidence>
<feature type="domain" description="CobQ/CobB/MinD/ParA nucleotide binding" evidence="2">
    <location>
        <begin position="220"/>
        <end position="415"/>
    </location>
</feature>
<proteinExistence type="predicted"/>
<dbReference type="KEGG" id="mabb:MASS_0063"/>
<dbReference type="GO" id="GO:0005524">
    <property type="term" value="F:ATP binding"/>
    <property type="evidence" value="ECO:0007669"/>
    <property type="project" value="TreeGrafter"/>
</dbReference>
<dbReference type="Gene3D" id="3.40.50.300">
    <property type="entry name" value="P-loop containing nucleotide triphosphate hydrolases"/>
    <property type="match status" value="1"/>
</dbReference>
<dbReference type="InterPro" id="IPR050625">
    <property type="entry name" value="ParA/MinD_ATPase"/>
</dbReference>
<evidence type="ECO:0000313" key="4">
    <source>
        <dbReference type="Proteomes" id="UP000013961"/>
    </source>
</evidence>
<dbReference type="GO" id="GO:0016887">
    <property type="term" value="F:ATP hydrolysis activity"/>
    <property type="evidence" value="ECO:0007669"/>
    <property type="project" value="TreeGrafter"/>
</dbReference>
<reference evidence="3 4" key="1">
    <citation type="journal article" date="2013" name="Genome Announc.">
        <title>Complete Genome Sequence of Mycobacterium massiliense Clinical Strain Asan 50594, Belonging to the Type II Genotype.</title>
        <authorList>
            <person name="Kim B.J."/>
            <person name="Kim B.R."/>
            <person name="Hong S.H."/>
            <person name="Seok S.H."/>
            <person name="Kook Y.H."/>
            <person name="Kim B.J."/>
        </authorList>
    </citation>
    <scope>NUCLEOTIDE SEQUENCE [LARGE SCALE GENOMIC DNA]</scope>
    <source>
        <strain evidence="3 4">50594</strain>
    </source>
</reference>
<dbReference type="InterPro" id="IPR027417">
    <property type="entry name" value="P-loop_NTPase"/>
</dbReference>
<evidence type="ECO:0000313" key="3">
    <source>
        <dbReference type="EMBL" id="AGM26665.1"/>
    </source>
</evidence>
<sequence length="478" mass="51819">MWTSPAEVRAVRLISSTHQPRPIWCRFRHGWVTALANGAPAIRDCVCDGSHAARDAGRNCQSAGARELLVEKEIVVSAPNDSVADGSEDEILDRTGPIIPIKLGAHAKRQRAEAAAQQQQQTQPEPLPSQLPPRGPLSIVDAVPPHDPLVDLPPAIGDALGAQLRSEILPPLRRPPSAGWRKWVYRGSFGVINPGESREEAELRELTAVVRSPWRGIHSLAVLGGNGGVGKTMITAALGSVLSELRRKDMVLATDADPGQSANLASWIDPSASSTFADVLAQHEPERNFDLRFFVGQNSETGLDVLAANSHSVRPRGELNAEIYTQAHHRLQRLYSLLITDTGVDFWHPVMPGVLRCANGVVLVAAATPVGAEGAVRAIEWLIAEGYEHLIPRMVVVINHVRGYDNREDRRNSERLVAAMVARFHRWISPNHIVAVPYDPHIATAGPLDIQQLQPETWHGLLTAAASVSAGLASAWSV</sequence>
<dbReference type="GO" id="GO:0051782">
    <property type="term" value="P:negative regulation of cell division"/>
    <property type="evidence" value="ECO:0007669"/>
    <property type="project" value="TreeGrafter"/>
</dbReference>
<dbReference type="PANTHER" id="PTHR43384">
    <property type="entry name" value="SEPTUM SITE-DETERMINING PROTEIN MIND HOMOLOG, CHLOROPLASTIC-RELATED"/>
    <property type="match status" value="1"/>
</dbReference>
<dbReference type="SUPFAM" id="SSF52540">
    <property type="entry name" value="P-loop containing nucleoside triphosphate hydrolases"/>
    <property type="match status" value="1"/>
</dbReference>
<feature type="compositionally biased region" description="Pro residues" evidence="1">
    <location>
        <begin position="125"/>
        <end position="135"/>
    </location>
</feature>
<feature type="compositionally biased region" description="Low complexity" evidence="1">
    <location>
        <begin position="113"/>
        <end position="124"/>
    </location>
</feature>
<dbReference type="Proteomes" id="UP000013961">
    <property type="component" value="Chromosome"/>
</dbReference>
<gene>
    <name evidence="3" type="ORF">MASS_0063</name>
</gene>
<protein>
    <recommendedName>
        <fullName evidence="2">CobQ/CobB/MinD/ParA nucleotide binding domain-containing protein</fullName>
    </recommendedName>
</protein>
<dbReference type="AlphaFoldDB" id="A0AB33A4E3"/>